<dbReference type="VEuPathDB" id="VectorBase:GPAI044247"/>
<protein>
    <submittedName>
        <fullName evidence="2">Uncharacterized protein</fullName>
    </submittedName>
</protein>
<accession>A0A1B0AFR5</accession>
<dbReference type="Proteomes" id="UP000092445">
    <property type="component" value="Unassembled WGS sequence"/>
</dbReference>
<keyword evidence="1" id="KW-0812">Transmembrane</keyword>
<reference evidence="3" key="1">
    <citation type="submission" date="2014-03" db="EMBL/GenBank/DDBJ databases">
        <authorList>
            <person name="Aksoy S."/>
            <person name="Warren W."/>
            <person name="Wilson R.K."/>
        </authorList>
    </citation>
    <scope>NUCLEOTIDE SEQUENCE [LARGE SCALE GENOMIC DNA]</scope>
    <source>
        <strain evidence="3">IAEA</strain>
    </source>
</reference>
<evidence type="ECO:0000256" key="1">
    <source>
        <dbReference type="SAM" id="Phobius"/>
    </source>
</evidence>
<proteinExistence type="predicted"/>
<keyword evidence="1" id="KW-1133">Transmembrane helix</keyword>
<dbReference type="AlphaFoldDB" id="A0A1B0AFR5"/>
<feature type="transmembrane region" description="Helical" evidence="1">
    <location>
        <begin position="82"/>
        <end position="104"/>
    </location>
</feature>
<organism evidence="2 3">
    <name type="scientific">Glossina pallidipes</name>
    <name type="common">Tsetse fly</name>
    <dbReference type="NCBI Taxonomy" id="7398"/>
    <lineage>
        <taxon>Eukaryota</taxon>
        <taxon>Metazoa</taxon>
        <taxon>Ecdysozoa</taxon>
        <taxon>Arthropoda</taxon>
        <taxon>Hexapoda</taxon>
        <taxon>Insecta</taxon>
        <taxon>Pterygota</taxon>
        <taxon>Neoptera</taxon>
        <taxon>Endopterygota</taxon>
        <taxon>Diptera</taxon>
        <taxon>Brachycera</taxon>
        <taxon>Muscomorpha</taxon>
        <taxon>Hippoboscoidea</taxon>
        <taxon>Glossinidae</taxon>
        <taxon>Glossina</taxon>
    </lineage>
</organism>
<reference evidence="2" key="2">
    <citation type="submission" date="2020-05" db="UniProtKB">
        <authorList>
            <consortium name="EnsemblMetazoa"/>
        </authorList>
    </citation>
    <scope>IDENTIFICATION</scope>
    <source>
        <strain evidence="2">IAEA</strain>
    </source>
</reference>
<evidence type="ECO:0000313" key="3">
    <source>
        <dbReference type="Proteomes" id="UP000092445"/>
    </source>
</evidence>
<dbReference type="EnsemblMetazoa" id="GPAI044247-RA">
    <property type="protein sequence ID" value="GPAI044247-PA"/>
    <property type="gene ID" value="GPAI044247"/>
</dbReference>
<evidence type="ECO:0000313" key="2">
    <source>
        <dbReference type="EnsemblMetazoa" id="GPAI044247-PA"/>
    </source>
</evidence>
<keyword evidence="1" id="KW-0472">Membrane</keyword>
<sequence length="178" mass="20894">MVLIKLMPPYLYYPTFKFSSKFSTFRKIKCNPIIDTNKYLTSIGWLSNLNGRTVINLLALLMLTLRLANIFYMISIQFLRSVMLSVALLELSHFLCNLVLSYLYRLVIYVRSVRYVRYVQKKGGILLFCHCFVLKTKIRSINEIGITSSKRCEHNWMPGKPLAWHCNEHGGFTYQENY</sequence>
<feature type="transmembrane region" description="Helical" evidence="1">
    <location>
        <begin position="54"/>
        <end position="76"/>
    </location>
</feature>
<name>A0A1B0AFR5_GLOPL</name>
<keyword evidence="3" id="KW-1185">Reference proteome</keyword>